<accession>A0ACD5YIX0</accession>
<name>A0ACD5YIX0_AVESA</name>
<evidence type="ECO:0000313" key="2">
    <source>
        <dbReference type="Proteomes" id="UP001732700"/>
    </source>
</evidence>
<reference evidence="1" key="2">
    <citation type="submission" date="2025-09" db="UniProtKB">
        <authorList>
            <consortium name="EnsemblPlants"/>
        </authorList>
    </citation>
    <scope>IDENTIFICATION</scope>
</reference>
<proteinExistence type="predicted"/>
<dbReference type="Proteomes" id="UP001732700">
    <property type="component" value="Chromosome 5D"/>
</dbReference>
<organism evidence="1 2">
    <name type="scientific">Avena sativa</name>
    <name type="common">Oat</name>
    <dbReference type="NCBI Taxonomy" id="4498"/>
    <lineage>
        <taxon>Eukaryota</taxon>
        <taxon>Viridiplantae</taxon>
        <taxon>Streptophyta</taxon>
        <taxon>Embryophyta</taxon>
        <taxon>Tracheophyta</taxon>
        <taxon>Spermatophyta</taxon>
        <taxon>Magnoliopsida</taxon>
        <taxon>Liliopsida</taxon>
        <taxon>Poales</taxon>
        <taxon>Poaceae</taxon>
        <taxon>BOP clade</taxon>
        <taxon>Pooideae</taxon>
        <taxon>Poodae</taxon>
        <taxon>Poeae</taxon>
        <taxon>Poeae Chloroplast Group 1 (Aveneae type)</taxon>
        <taxon>Aveninae</taxon>
        <taxon>Avena</taxon>
    </lineage>
</organism>
<dbReference type="EnsemblPlants" id="AVESA.00010b.r2.5DG0989110.2">
    <property type="protein sequence ID" value="AVESA.00010b.r2.5DG0989110.2.CDS"/>
    <property type="gene ID" value="AVESA.00010b.r2.5DG0989110"/>
</dbReference>
<evidence type="ECO:0000313" key="1">
    <source>
        <dbReference type="EnsemblPlants" id="AVESA.00010b.r2.5DG0989110.2.CDS"/>
    </source>
</evidence>
<reference evidence="1" key="1">
    <citation type="submission" date="2021-05" db="EMBL/GenBank/DDBJ databases">
        <authorList>
            <person name="Scholz U."/>
            <person name="Mascher M."/>
            <person name="Fiebig A."/>
        </authorList>
    </citation>
    <scope>NUCLEOTIDE SEQUENCE [LARGE SCALE GENOMIC DNA]</scope>
</reference>
<keyword evidence="2" id="KW-1185">Reference proteome</keyword>
<protein>
    <submittedName>
        <fullName evidence="1">Uncharacterized protein</fullName>
    </submittedName>
</protein>
<sequence length="615" mass="67461">MGSPGVATAAGTAVLVYLVLSGRLCGDSAGAGADGRGAMDDEMISSAVSEAAASRERGKEEARERRRARRARRGRRGPERAPRGWGEAVLEAARTVRFAYGETLGKWSLGELAFGINYYMRQQGNLQHEYAGSDSVPLGGPEAREELVSLLRYMKLCMYFSKKPYRVFLEFGGCDQSDVLIKKSKARFLKPAFTVVRDRSSKCFLLFIRGAISVKERLTAATGTDIPFHHVVAKGGRVSNLVLGYAHCGMATSARWIADQATPCLSKAAEQFPDYRIMIIGHSMGASIAALLTCILRENDRLSSSTCIAFGPAACMTWDLAESCKDFTTTIVNRNDVVPSLGRVSTAKLRTEVMVSSWVHELREQIQQTRFLGFVNRSVSFMRSHVPFVSDPRSKIVDVDTLQPHTYTSEAGIKPSKDIHCDVKKRPSLVCWSCVSAQKQAIDPAQHTQDMTNQTDADDKTEKSDTEAAAQMLLSVSLGELSLQASAGEDTNRENNKSPLIGTGEGQAMKFLESLTGKQQELSSSGPSEDPLQLYPPGRVLHMVALPAAEQNTSEQGGQEEVVTLYETPRHLYSKIRLGRAMVGEHYMPKYIKTMELLIEKLSEEDIIGDQLGLL</sequence>